<comment type="function">
    <text evidence="2">Catalyzes the reduction of dTDP-6-deoxy-L-lyxo-4-hexulose to yield dTDP-L-rhamnose.</text>
</comment>
<evidence type="ECO:0000259" key="3">
    <source>
        <dbReference type="Pfam" id="PF04321"/>
    </source>
</evidence>
<dbReference type="EC" id="1.1.1.133" evidence="2"/>
<dbReference type="Gene3D" id="3.40.50.720">
    <property type="entry name" value="NAD(P)-binding Rossmann-like Domain"/>
    <property type="match status" value="1"/>
</dbReference>
<evidence type="ECO:0000313" key="4">
    <source>
        <dbReference type="EMBL" id="HGQ77507.1"/>
    </source>
</evidence>
<evidence type="ECO:0000256" key="2">
    <source>
        <dbReference type="RuleBase" id="RU364082"/>
    </source>
</evidence>
<keyword evidence="2 4" id="KW-0560">Oxidoreductase</keyword>
<dbReference type="NCBIfam" id="TIGR01214">
    <property type="entry name" value="rmlD"/>
    <property type="match status" value="1"/>
</dbReference>
<name>A0A7V4CNE7_FERPE</name>
<dbReference type="GO" id="GO:0008831">
    <property type="term" value="F:dTDP-4-dehydrorhamnose reductase activity"/>
    <property type="evidence" value="ECO:0007669"/>
    <property type="project" value="UniProtKB-EC"/>
</dbReference>
<proteinExistence type="inferred from homology"/>
<dbReference type="InterPro" id="IPR029903">
    <property type="entry name" value="RmlD-like-bd"/>
</dbReference>
<dbReference type="PANTHER" id="PTHR10491:SF4">
    <property type="entry name" value="METHIONINE ADENOSYLTRANSFERASE 2 SUBUNIT BETA"/>
    <property type="match status" value="1"/>
</dbReference>
<sequence>MKILITGAYGQLGRAFQELFNKEKVEYIATGTKDLDITDLKQLREFVLKNSGITHIINCAAYNQVDKAEEDWKTAYLVNGLGVRNLAILASEIDAEIVHYSTDYVFSGRKGSPYTIYDIPDPINKYGESKYLGERFLISIAKKYYLIRTSWVFGDGPVNFVKKVINWSREKSELKIAEDEISSPTYAPDLAEATWELMKLKAYGWYHITNTPCSRYEWAEFILNSIGWKGELKKAKQEEFGLPAKRPKYSVLDNFGYTEVTGKSMRDWKTATREYLTKLIKI</sequence>
<dbReference type="Gene3D" id="3.90.25.10">
    <property type="entry name" value="UDP-galactose 4-epimerase, domain 1"/>
    <property type="match status" value="1"/>
</dbReference>
<comment type="pathway">
    <text evidence="2">Carbohydrate biosynthesis; dTDP-L-rhamnose biosynthesis.</text>
</comment>
<dbReference type="GO" id="GO:0019305">
    <property type="term" value="P:dTDP-rhamnose biosynthetic process"/>
    <property type="evidence" value="ECO:0007669"/>
    <property type="project" value="UniProtKB-UniPathway"/>
</dbReference>
<dbReference type="InterPro" id="IPR005913">
    <property type="entry name" value="dTDP_dehydrorham_reduct"/>
</dbReference>
<comment type="caution">
    <text evidence="4">The sequence shown here is derived from an EMBL/GenBank/DDBJ whole genome shotgun (WGS) entry which is preliminary data.</text>
</comment>
<protein>
    <recommendedName>
        <fullName evidence="2">dTDP-4-dehydrorhamnose reductase</fullName>
        <ecNumber evidence="2">1.1.1.133</ecNumber>
    </recommendedName>
</protein>
<feature type="domain" description="RmlD-like substrate binding" evidence="3">
    <location>
        <begin position="1"/>
        <end position="279"/>
    </location>
</feature>
<evidence type="ECO:0000256" key="1">
    <source>
        <dbReference type="ARBA" id="ARBA00010944"/>
    </source>
</evidence>
<accession>A0A7V4CNE7</accession>
<dbReference type="EMBL" id="DTBH01000135">
    <property type="protein sequence ID" value="HGQ77507.1"/>
    <property type="molecule type" value="Genomic_DNA"/>
</dbReference>
<reference evidence="4" key="1">
    <citation type="journal article" date="2020" name="mSystems">
        <title>Genome- and Community-Level Interaction Insights into Carbon Utilization and Element Cycling Functions of Hydrothermarchaeota in Hydrothermal Sediment.</title>
        <authorList>
            <person name="Zhou Z."/>
            <person name="Liu Y."/>
            <person name="Xu W."/>
            <person name="Pan J."/>
            <person name="Luo Z.H."/>
            <person name="Li M."/>
        </authorList>
    </citation>
    <scope>NUCLEOTIDE SEQUENCE [LARGE SCALE GENOMIC DNA]</scope>
    <source>
        <strain evidence="4">SpSt-640</strain>
    </source>
</reference>
<comment type="similarity">
    <text evidence="1 2">Belongs to the dTDP-4-dehydrorhamnose reductase family.</text>
</comment>
<dbReference type="GO" id="GO:0005829">
    <property type="term" value="C:cytosol"/>
    <property type="evidence" value="ECO:0007669"/>
    <property type="project" value="TreeGrafter"/>
</dbReference>
<gene>
    <name evidence="4" type="primary">rfbD</name>
    <name evidence="4" type="ORF">ENU12_06355</name>
</gene>
<dbReference type="InterPro" id="IPR036291">
    <property type="entry name" value="NAD(P)-bd_dom_sf"/>
</dbReference>
<dbReference type="AlphaFoldDB" id="A0A7V4CNE7"/>
<dbReference type="CDD" id="cd05254">
    <property type="entry name" value="dTDP_HR_like_SDR_e"/>
    <property type="match status" value="1"/>
</dbReference>
<dbReference type="UniPathway" id="UPA00124"/>
<keyword evidence="2" id="KW-0521">NADP</keyword>
<dbReference type="Pfam" id="PF04321">
    <property type="entry name" value="RmlD_sub_bind"/>
    <property type="match status" value="1"/>
</dbReference>
<dbReference type="SUPFAM" id="SSF51735">
    <property type="entry name" value="NAD(P)-binding Rossmann-fold domains"/>
    <property type="match status" value="1"/>
</dbReference>
<organism evidence="4">
    <name type="scientific">Fervidobacterium pennivorans</name>
    <dbReference type="NCBI Taxonomy" id="93466"/>
    <lineage>
        <taxon>Bacteria</taxon>
        <taxon>Thermotogati</taxon>
        <taxon>Thermotogota</taxon>
        <taxon>Thermotogae</taxon>
        <taxon>Thermotogales</taxon>
        <taxon>Fervidobacteriaceae</taxon>
        <taxon>Fervidobacterium</taxon>
    </lineage>
</organism>
<dbReference type="PANTHER" id="PTHR10491">
    <property type="entry name" value="DTDP-4-DEHYDRORHAMNOSE REDUCTASE"/>
    <property type="match status" value="1"/>
</dbReference>